<comment type="subcellular location">
    <subcellularLocation>
        <location evidence="1">Cell envelope</location>
    </subcellularLocation>
</comment>
<dbReference type="PANTHER" id="PTHR42953">
    <property type="entry name" value="HIGH-AFFINITY ZINC UPTAKE SYSTEM PROTEIN ZNUA-RELATED"/>
    <property type="match status" value="1"/>
</dbReference>
<evidence type="ECO:0000256" key="3">
    <source>
        <dbReference type="ARBA" id="ARBA00022723"/>
    </source>
</evidence>
<feature type="signal peptide" evidence="6">
    <location>
        <begin position="1"/>
        <end position="29"/>
    </location>
</feature>
<accession>A0A0G8AU70</accession>
<evidence type="ECO:0000313" key="7">
    <source>
        <dbReference type="EMBL" id="KKZ11399.1"/>
    </source>
</evidence>
<dbReference type="InterPro" id="IPR050492">
    <property type="entry name" value="Bact_metal-bind_prot9"/>
</dbReference>
<dbReference type="InterPro" id="IPR006128">
    <property type="entry name" value="Lipoprotein_PsaA-like"/>
</dbReference>
<dbReference type="InterPro" id="IPR006127">
    <property type="entry name" value="ZnuA-like"/>
</dbReference>
<dbReference type="Gene3D" id="3.40.50.1980">
    <property type="entry name" value="Nitrogenase molybdenum iron protein domain"/>
    <property type="match status" value="2"/>
</dbReference>
<dbReference type="PRINTS" id="PR00690">
    <property type="entry name" value="ADHESNFAMILY"/>
</dbReference>
<organism evidence="7 8">
    <name type="scientific">Candidatus Synechococcus spongiarum 15L</name>
    <dbReference type="NCBI Taxonomy" id="1608419"/>
    <lineage>
        <taxon>Bacteria</taxon>
        <taxon>Bacillati</taxon>
        <taxon>Cyanobacteriota</taxon>
        <taxon>Cyanophyceae</taxon>
        <taxon>Synechococcales</taxon>
        <taxon>Synechococcaceae</taxon>
        <taxon>Synechococcus</taxon>
    </lineage>
</organism>
<dbReference type="STRING" id="431041.FLM9_4"/>
<keyword evidence="2 5" id="KW-0813">Transport</keyword>
<dbReference type="SUPFAM" id="SSF53807">
    <property type="entry name" value="Helical backbone' metal receptor"/>
    <property type="match status" value="1"/>
</dbReference>
<evidence type="ECO:0000256" key="2">
    <source>
        <dbReference type="ARBA" id="ARBA00022448"/>
    </source>
</evidence>
<comment type="similarity">
    <text evidence="5">Belongs to the bacterial solute-binding protein 9 family.</text>
</comment>
<dbReference type="GO" id="GO:0030313">
    <property type="term" value="C:cell envelope"/>
    <property type="evidence" value="ECO:0007669"/>
    <property type="project" value="UniProtKB-SubCell"/>
</dbReference>
<reference evidence="7 8" key="2">
    <citation type="submission" date="2015-05" db="EMBL/GenBank/DDBJ databases">
        <title>Lifestyle Evolution in Cyanobacterial Symbionts of Sponges.</title>
        <authorList>
            <person name="Burgsdorf I."/>
            <person name="Slaby B.M."/>
            <person name="Handley K.M."/>
            <person name="Haber M."/>
            <person name="Blom J."/>
            <person name="Marshall C.W."/>
            <person name="Gilbert J.A."/>
            <person name="Hentschel U."/>
            <person name="Steindler L."/>
        </authorList>
    </citation>
    <scope>NUCLEOTIDE SEQUENCE [LARGE SCALE GENOMIC DNA]</scope>
    <source>
        <strain evidence="7">15L</strain>
    </source>
</reference>
<dbReference type="InterPro" id="IPR006129">
    <property type="entry name" value="AdhesinB"/>
</dbReference>
<comment type="caution">
    <text evidence="7">The sequence shown here is derived from an EMBL/GenBank/DDBJ whole genome shotgun (WGS) entry which is preliminary data.</text>
</comment>
<dbReference type="GO" id="GO:0007155">
    <property type="term" value="P:cell adhesion"/>
    <property type="evidence" value="ECO:0007669"/>
    <property type="project" value="InterPro"/>
</dbReference>
<evidence type="ECO:0000256" key="5">
    <source>
        <dbReference type="RuleBase" id="RU003512"/>
    </source>
</evidence>
<proteinExistence type="inferred from homology"/>
<name>A0A0G8AU70_9SYNE</name>
<dbReference type="GO" id="GO:0030001">
    <property type="term" value="P:metal ion transport"/>
    <property type="evidence" value="ECO:0007669"/>
    <property type="project" value="InterPro"/>
</dbReference>
<gene>
    <name evidence="7" type="ORF">TQ37_07230</name>
</gene>
<evidence type="ECO:0000313" key="8">
    <source>
        <dbReference type="Proteomes" id="UP000035037"/>
    </source>
</evidence>
<dbReference type="AlphaFoldDB" id="A0A0G8AU70"/>
<feature type="chain" id="PRO_5002569381" description="Iron-binding protein" evidence="6">
    <location>
        <begin position="30"/>
        <end position="322"/>
    </location>
</feature>
<dbReference type="Pfam" id="PF01297">
    <property type="entry name" value="ZnuA"/>
    <property type="match status" value="1"/>
</dbReference>
<evidence type="ECO:0008006" key="9">
    <source>
        <dbReference type="Google" id="ProtNLM"/>
    </source>
</evidence>
<evidence type="ECO:0000256" key="6">
    <source>
        <dbReference type="SAM" id="SignalP"/>
    </source>
</evidence>
<dbReference type="EMBL" id="JYFQ01000144">
    <property type="protein sequence ID" value="KKZ11399.1"/>
    <property type="molecule type" value="Genomic_DNA"/>
</dbReference>
<keyword evidence="3" id="KW-0479">Metal-binding</keyword>
<dbReference type="PATRIC" id="fig|1608419.3.peg.565"/>
<protein>
    <recommendedName>
        <fullName evidence="9">Iron-binding protein</fullName>
    </recommendedName>
</protein>
<evidence type="ECO:0000256" key="1">
    <source>
        <dbReference type="ARBA" id="ARBA00004196"/>
    </source>
</evidence>
<sequence length="322" mass="35083">MTTRRPPLLFLFSLTVAVTLVGLPGCTTASPSRQQDATGPPKVLASFTVLADLARAVAGDHLQVTSLVKPGAEVHSYEPTPSDLRQAAGAVLIVDNGLDMESWRERFYTNLPDRIPRVTLTQGIEPLSIRDAAVAGRPNPHAWMSPRLAMVYVENLRQAFTETAPEHAGSFAANAAAYNRQLLQLDEELRQTIARLPRKRRLLVTCEGAFSYLARDYGLEEAYLWPVNGDSDVTAQRLAKVIRLVKERQLPAVFCESTVNSAAQEEVAAATGARLAGVFYVDSLSGPQGPAPTLLELQRHNIRTLMNGLLQDLQPAPIQATP</sequence>
<evidence type="ECO:0000256" key="4">
    <source>
        <dbReference type="ARBA" id="ARBA00022729"/>
    </source>
</evidence>
<dbReference type="Proteomes" id="UP000035037">
    <property type="component" value="Unassembled WGS sequence"/>
</dbReference>
<reference evidence="7 8" key="1">
    <citation type="submission" date="2015-02" db="EMBL/GenBank/DDBJ databases">
        <authorList>
            <person name="Slaby B."/>
            <person name="Hentschel U."/>
        </authorList>
    </citation>
    <scope>NUCLEOTIDE SEQUENCE [LARGE SCALE GENOMIC DNA]</scope>
    <source>
        <strain evidence="7">15L</strain>
    </source>
</reference>
<dbReference type="PANTHER" id="PTHR42953:SF1">
    <property type="entry name" value="METAL-BINDING PROTEIN HI_0362-RELATED"/>
    <property type="match status" value="1"/>
</dbReference>
<dbReference type="GO" id="GO:0046872">
    <property type="term" value="F:metal ion binding"/>
    <property type="evidence" value="ECO:0007669"/>
    <property type="project" value="UniProtKB-KW"/>
</dbReference>
<keyword evidence="4 6" id="KW-0732">Signal</keyword>
<dbReference type="CDD" id="cd01137">
    <property type="entry name" value="PsaA"/>
    <property type="match status" value="1"/>
</dbReference>
<dbReference type="PRINTS" id="PR00691">
    <property type="entry name" value="ADHESINB"/>
</dbReference>